<reference evidence="11" key="1">
    <citation type="submission" date="2022-11" db="EMBL/GenBank/DDBJ databases">
        <authorList>
            <person name="Kikuchi T."/>
        </authorList>
    </citation>
    <scope>NUCLEOTIDE SEQUENCE</scope>
    <source>
        <strain evidence="11">PS1010</strain>
    </source>
</reference>
<comment type="similarity">
    <text evidence="2">Belongs to the SMC family. SMC4 subfamily.</text>
</comment>
<dbReference type="PANTHER" id="PTHR18937:SF172">
    <property type="entry name" value="STRUCTURAL MAINTENANCE OF CHROMOSOMES PROTEIN"/>
    <property type="match status" value="1"/>
</dbReference>
<keyword evidence="7" id="KW-0539">Nucleus</keyword>
<dbReference type="Gene3D" id="3.40.50.300">
    <property type="entry name" value="P-loop containing nucleotide triphosphate hydrolases"/>
    <property type="match status" value="1"/>
</dbReference>
<dbReference type="Pfam" id="PF02463">
    <property type="entry name" value="SMC_N"/>
    <property type="match status" value="1"/>
</dbReference>
<feature type="domain" description="SMC hinge" evidence="10">
    <location>
        <begin position="87"/>
        <end position="202"/>
    </location>
</feature>
<dbReference type="PANTHER" id="PTHR18937">
    <property type="entry name" value="STRUCTURAL MAINTENANCE OF CHROMOSOMES SMC FAMILY MEMBER"/>
    <property type="match status" value="1"/>
</dbReference>
<dbReference type="EMBL" id="CANHGI010000003">
    <property type="protein sequence ID" value="CAI5443939.1"/>
    <property type="molecule type" value="Genomic_DNA"/>
</dbReference>
<keyword evidence="3" id="KW-0547">Nucleotide-binding</keyword>
<dbReference type="GO" id="GO:0007076">
    <property type="term" value="P:mitotic chromosome condensation"/>
    <property type="evidence" value="ECO:0007669"/>
    <property type="project" value="TreeGrafter"/>
</dbReference>
<dbReference type="SMART" id="SM00968">
    <property type="entry name" value="SMC_hinge"/>
    <property type="match status" value="1"/>
</dbReference>
<dbReference type="Gene3D" id="1.20.1060.20">
    <property type="match status" value="1"/>
</dbReference>
<keyword evidence="4" id="KW-0067">ATP-binding</keyword>
<dbReference type="InterPro" id="IPR010935">
    <property type="entry name" value="SMC_hinge"/>
</dbReference>
<feature type="region of interest" description="Disordered" evidence="9">
    <location>
        <begin position="542"/>
        <end position="565"/>
    </location>
</feature>
<proteinExistence type="inferred from homology"/>
<dbReference type="Proteomes" id="UP001152747">
    <property type="component" value="Unassembled WGS sequence"/>
</dbReference>
<dbReference type="GO" id="GO:0005634">
    <property type="term" value="C:nucleus"/>
    <property type="evidence" value="ECO:0007669"/>
    <property type="project" value="UniProtKB-SubCell"/>
</dbReference>
<feature type="compositionally biased region" description="Acidic residues" evidence="9">
    <location>
        <begin position="542"/>
        <end position="551"/>
    </location>
</feature>
<dbReference type="Pfam" id="PF06470">
    <property type="entry name" value="SMC_hinge"/>
    <property type="match status" value="1"/>
</dbReference>
<evidence type="ECO:0000256" key="5">
    <source>
        <dbReference type="ARBA" id="ARBA00023054"/>
    </source>
</evidence>
<sequence length="965" mass="110849">MISSEFLIKNYSREFADIKRALPQIQRTWRDAQVEFPHIQNQEANLRNKLDVLRAKFNEDSRDNELLTKGSTVHIALLEAKASGRLPGLLGRLGDLGAIDPLYDAAISTTCPHLDWYVVETANDGQAAIDYLIECSLPRCSFMCLDQTLNAEASMNRNKKDFPAPRLFDLLRIQEPRIRKVFYQSVGDMLVVPGLLEAQRIDRQFHGKYRIVTYEGNTIERTGAVSGGGKAITGRIGSDIRAPQSEKQQEEFRQTKAQLDQTTEEHAEIYARYQFLEVQLADISKKANGMIAARDRLQNSFADQTTNIETKKRAVEAQENKVALAKFDPKEMEEKEKKLEEMKKELQEAEAEAKAVKIKVTKCSSKIDGMFNELVAKYRARAALAKERYMNVEEEIAKENAAIINSQHNVAAMERLLVELRDTLMKKRIECDALGSAEADGKEVFALNDLVRNRRQKLSLLRDAAQELRKRRQELDEEERNQNRNLTDLRDSLTSLNQSLDDIELQLEGFQRQIAALKIRKIPDFSKYENVRIDHDIGWIEEDQDEDQEEDSERRRRMKRENEETQRNVVTFEDVEEFTMMTDMEIEDMTRAEKEKIRQNLKSLEKYMETNRENTDESIFDEYIKKAKIYLAHVEKLDKFGVNLQIHRKKLGELRQFRYSEFADALAFLGATTQALYQLITNGGDASLKFVEEGRTADPFEAGVKFSVRPAKKSWKLIENLSGGEKTLASLCFVFAMHHYRSTPLYVMDEIDAALDSQNVRLIANYIRNSERTKNAQFIIISLRNQMFEVGNRLIGVYKVNDCTHHVVLAPKQLKNTVQEVTQKLMEKLKLHRKAAEAPEASASTKQFFLQPTVFLAPKTPVATTPRRRTIIAPRIEDLEPVVMTSSTNGIKQKQVVEVVFENDFDFEEDEAPVKKRRRRTVCDDDDDEEEEEDQEEEFAEVATTSNAATNSPTTSRRATRSTCK</sequence>
<feature type="compositionally biased region" description="Low complexity" evidence="9">
    <location>
        <begin position="943"/>
        <end position="957"/>
    </location>
</feature>
<dbReference type="AlphaFoldDB" id="A0A9P1IEW8"/>
<evidence type="ECO:0000256" key="9">
    <source>
        <dbReference type="SAM" id="MobiDB-lite"/>
    </source>
</evidence>
<dbReference type="InterPro" id="IPR024704">
    <property type="entry name" value="SMC"/>
</dbReference>
<dbReference type="SUPFAM" id="SSF52540">
    <property type="entry name" value="P-loop containing nucleoside triphosphate hydrolases"/>
    <property type="match status" value="1"/>
</dbReference>
<evidence type="ECO:0000256" key="1">
    <source>
        <dbReference type="ARBA" id="ARBA00004123"/>
    </source>
</evidence>
<name>A0A9P1IEW8_9PELO</name>
<evidence type="ECO:0000256" key="3">
    <source>
        <dbReference type="ARBA" id="ARBA00022741"/>
    </source>
</evidence>
<evidence type="ECO:0000313" key="11">
    <source>
        <dbReference type="EMBL" id="CAI5443939.1"/>
    </source>
</evidence>
<dbReference type="InterPro" id="IPR036277">
    <property type="entry name" value="SMC_hinge_sf"/>
</dbReference>
<dbReference type="GO" id="GO:0005524">
    <property type="term" value="F:ATP binding"/>
    <property type="evidence" value="ECO:0007669"/>
    <property type="project" value="UniProtKB-KW"/>
</dbReference>
<comment type="subcellular location">
    <subcellularLocation>
        <location evidence="1">Nucleus</location>
    </subcellularLocation>
</comment>
<keyword evidence="12" id="KW-1185">Reference proteome</keyword>
<dbReference type="OrthoDB" id="5575062at2759"/>
<gene>
    <name evidence="11" type="ORF">CAMP_LOCUS6576</name>
</gene>
<dbReference type="PIRSF" id="PIRSF005719">
    <property type="entry name" value="SMC"/>
    <property type="match status" value="1"/>
</dbReference>
<keyword evidence="5 8" id="KW-0175">Coiled coil</keyword>
<evidence type="ECO:0000313" key="12">
    <source>
        <dbReference type="Proteomes" id="UP001152747"/>
    </source>
</evidence>
<feature type="region of interest" description="Disordered" evidence="9">
    <location>
        <begin position="910"/>
        <end position="965"/>
    </location>
</feature>
<dbReference type="GO" id="GO:0000796">
    <property type="term" value="C:condensin complex"/>
    <property type="evidence" value="ECO:0007669"/>
    <property type="project" value="TreeGrafter"/>
</dbReference>
<dbReference type="InterPro" id="IPR027417">
    <property type="entry name" value="P-loop_NTPase"/>
</dbReference>
<evidence type="ECO:0000256" key="7">
    <source>
        <dbReference type="ARBA" id="ARBA00023242"/>
    </source>
</evidence>
<evidence type="ECO:0000259" key="10">
    <source>
        <dbReference type="SMART" id="SM00968"/>
    </source>
</evidence>
<dbReference type="SUPFAM" id="SSF75553">
    <property type="entry name" value="Smc hinge domain"/>
    <property type="match status" value="1"/>
</dbReference>
<organism evidence="11 12">
    <name type="scientific">Caenorhabditis angaria</name>
    <dbReference type="NCBI Taxonomy" id="860376"/>
    <lineage>
        <taxon>Eukaryota</taxon>
        <taxon>Metazoa</taxon>
        <taxon>Ecdysozoa</taxon>
        <taxon>Nematoda</taxon>
        <taxon>Chromadorea</taxon>
        <taxon>Rhabditida</taxon>
        <taxon>Rhabditina</taxon>
        <taxon>Rhabditomorpha</taxon>
        <taxon>Rhabditoidea</taxon>
        <taxon>Rhabditidae</taxon>
        <taxon>Peloderinae</taxon>
        <taxon>Caenorhabditis</taxon>
    </lineage>
</organism>
<evidence type="ECO:0000256" key="8">
    <source>
        <dbReference type="SAM" id="Coils"/>
    </source>
</evidence>
<feature type="compositionally biased region" description="Acidic residues" evidence="9">
    <location>
        <begin position="924"/>
        <end position="940"/>
    </location>
</feature>
<evidence type="ECO:0000256" key="6">
    <source>
        <dbReference type="ARBA" id="ARBA00023067"/>
    </source>
</evidence>
<accession>A0A9P1IEW8</accession>
<evidence type="ECO:0000256" key="4">
    <source>
        <dbReference type="ARBA" id="ARBA00022840"/>
    </source>
</evidence>
<keyword evidence="6" id="KW-0226">DNA condensation</keyword>
<feature type="coiled-coil region" evidence="8">
    <location>
        <begin position="329"/>
        <end position="520"/>
    </location>
</feature>
<dbReference type="Gene3D" id="3.30.70.1620">
    <property type="match status" value="1"/>
</dbReference>
<dbReference type="InterPro" id="IPR003395">
    <property type="entry name" value="RecF/RecN/SMC_N"/>
</dbReference>
<protein>
    <recommendedName>
        <fullName evidence="10">SMC hinge domain-containing protein</fullName>
    </recommendedName>
</protein>
<comment type="caution">
    <text evidence="11">The sequence shown here is derived from an EMBL/GenBank/DDBJ whole genome shotgun (WGS) entry which is preliminary data.</text>
</comment>
<dbReference type="GO" id="GO:0016887">
    <property type="term" value="F:ATP hydrolysis activity"/>
    <property type="evidence" value="ECO:0007669"/>
    <property type="project" value="InterPro"/>
</dbReference>
<evidence type="ECO:0000256" key="2">
    <source>
        <dbReference type="ARBA" id="ARBA00006005"/>
    </source>
</evidence>